<evidence type="ECO:0000313" key="2">
    <source>
        <dbReference type="Proteomes" id="UP000789920"/>
    </source>
</evidence>
<keyword evidence="2" id="KW-1185">Reference proteome</keyword>
<gene>
    <name evidence="1" type="ORF">RPERSI_LOCUS1568</name>
</gene>
<evidence type="ECO:0000313" key="1">
    <source>
        <dbReference type="EMBL" id="CAG8495147.1"/>
    </source>
</evidence>
<organism evidence="1 2">
    <name type="scientific">Racocetra persica</name>
    <dbReference type="NCBI Taxonomy" id="160502"/>
    <lineage>
        <taxon>Eukaryota</taxon>
        <taxon>Fungi</taxon>
        <taxon>Fungi incertae sedis</taxon>
        <taxon>Mucoromycota</taxon>
        <taxon>Glomeromycotina</taxon>
        <taxon>Glomeromycetes</taxon>
        <taxon>Diversisporales</taxon>
        <taxon>Gigasporaceae</taxon>
        <taxon>Racocetra</taxon>
    </lineage>
</organism>
<reference evidence="1" key="1">
    <citation type="submission" date="2021-06" db="EMBL/GenBank/DDBJ databases">
        <authorList>
            <person name="Kallberg Y."/>
            <person name="Tangrot J."/>
            <person name="Rosling A."/>
        </authorList>
    </citation>
    <scope>NUCLEOTIDE SEQUENCE</scope>
    <source>
        <strain evidence="1">MA461A</strain>
    </source>
</reference>
<sequence>KYCHQSTTSILETVSQHCINLKYFECDAEIGSTDQLMSILKSSPFLETIIIRNKRIPSNINDLLRHVKLTKLRYLELEGPWKFSPESLDVFLKRSKPPLYTFVLINSKCFEDDHLEVLLKRLSGTLYKIDLKGTHKRLSFDLRKRTRQVVDDFYYKTMDVI</sequence>
<feature type="non-terminal residue" evidence="1">
    <location>
        <position position="1"/>
    </location>
</feature>
<protein>
    <submittedName>
        <fullName evidence="1">19624_t:CDS:1</fullName>
    </submittedName>
</protein>
<dbReference type="EMBL" id="CAJVQC010001481">
    <property type="protein sequence ID" value="CAG8495147.1"/>
    <property type="molecule type" value="Genomic_DNA"/>
</dbReference>
<name>A0ACA9KUZ3_9GLOM</name>
<proteinExistence type="predicted"/>
<dbReference type="Proteomes" id="UP000789920">
    <property type="component" value="Unassembled WGS sequence"/>
</dbReference>
<accession>A0ACA9KUZ3</accession>
<comment type="caution">
    <text evidence="1">The sequence shown here is derived from an EMBL/GenBank/DDBJ whole genome shotgun (WGS) entry which is preliminary data.</text>
</comment>